<dbReference type="AlphaFoldDB" id="A0A017TCZ2"/>
<dbReference type="InterPro" id="IPR000917">
    <property type="entry name" value="Sulfatase_N"/>
</dbReference>
<proteinExistence type="inferred from homology"/>
<keyword evidence="2" id="KW-0812">Transmembrane</keyword>
<dbReference type="InterPro" id="IPR017850">
    <property type="entry name" value="Alkaline_phosphatase_core_sf"/>
</dbReference>
<dbReference type="PANTHER" id="PTHR42693">
    <property type="entry name" value="ARYLSULFATASE FAMILY MEMBER"/>
    <property type="match status" value="1"/>
</dbReference>
<name>A0A017TCZ2_9BACT</name>
<gene>
    <name evidence="4" type="ORF">CAP_1010</name>
</gene>
<feature type="transmembrane region" description="Helical" evidence="2">
    <location>
        <begin position="222"/>
        <end position="242"/>
    </location>
</feature>
<dbReference type="eggNOG" id="COG3119">
    <property type="taxonomic scope" value="Bacteria"/>
</dbReference>
<dbReference type="InterPro" id="IPR050738">
    <property type="entry name" value="Sulfatase"/>
</dbReference>
<dbReference type="RefSeq" id="WP_044238596.1">
    <property type="nucleotide sequence ID" value="NZ_ASRX01000012.1"/>
</dbReference>
<dbReference type="PANTHER" id="PTHR42693:SF33">
    <property type="entry name" value="ARYLSULFATASE"/>
    <property type="match status" value="1"/>
</dbReference>
<evidence type="ECO:0000256" key="2">
    <source>
        <dbReference type="SAM" id="Phobius"/>
    </source>
</evidence>
<accession>A0A017TCZ2</accession>
<dbReference type="Pfam" id="PF00884">
    <property type="entry name" value="Sulfatase"/>
    <property type="match status" value="1"/>
</dbReference>
<evidence type="ECO:0000313" key="5">
    <source>
        <dbReference type="Proteomes" id="UP000019678"/>
    </source>
</evidence>
<feature type="transmembrane region" description="Helical" evidence="2">
    <location>
        <begin position="156"/>
        <end position="183"/>
    </location>
</feature>
<dbReference type="SUPFAM" id="SSF53649">
    <property type="entry name" value="Alkaline phosphatase-like"/>
    <property type="match status" value="1"/>
</dbReference>
<sequence>MAARYNPTLDTLARCVAACVAVALGAVLADSAARHDFAGIQPLKHLGAAVSLYVAVGAAVGVASFVWVTVVQHLTRPLKARAPRARVAVRAAMYGALAVAAFTSTAFWTFSGRVARGGWLGTVGPYLLLGAVLLAAATLALVQGRAARAAREGRRAGLAMAAALAVVGVGVVVVDLTVLVGVYRRLHTALEVSAGVLLGCACFTGLLLLARRDRARVAARRLTLVAALWALCFLVSPGLRGWHEGALAHTGRNPVYIGRMLRRLQVAKATLRGEDLGEMRENRLAALLDQYDVDKLTRDPRWDAGWSEPPAARAAGAEAAEIRKEAADYNVLVYYVDTLRSDVAYDDEVMPNAAAFARQAMKFERAYSTGSDTLRALPTLLGGSYDGLAKSPGSLLDVARRRKIETSLFIPDSAADFLGLHLPEFAFDETHRVPDHAQGGVWGYGADQPTAGPMVDRMLSWLSQRGSKQFFAWMFNFDVHNWRELDRTYVYGSAERYHVPDEGPWNWRYRVVARSLDEHFGRLLKGLEDLDLTDRTIVLFLSDHGEALGYNGFWIHSTFLWEPLLRVPIALRIPGVPPVAIDEVASLIDIAPTMARLLDPNPPMNGYHGQDLLGFLASPPPPRRLPLLAGAVSDQQMARVGLIEGQQKLVLPLEWGAPELYDLTAPDPDQVDLAALRSRETLRLMSTLLRSPMFLAAQAELERAGP</sequence>
<comment type="caution">
    <text evidence="4">The sequence shown here is derived from an EMBL/GenBank/DDBJ whole genome shotgun (WGS) entry which is preliminary data.</text>
</comment>
<feature type="domain" description="Sulfatase N-terminal" evidence="3">
    <location>
        <begin position="345"/>
        <end position="599"/>
    </location>
</feature>
<dbReference type="GO" id="GO:0004065">
    <property type="term" value="F:arylsulfatase activity"/>
    <property type="evidence" value="ECO:0007669"/>
    <property type="project" value="TreeGrafter"/>
</dbReference>
<keyword evidence="2" id="KW-0472">Membrane</keyword>
<organism evidence="4 5">
    <name type="scientific">Chondromyces apiculatus DSM 436</name>
    <dbReference type="NCBI Taxonomy" id="1192034"/>
    <lineage>
        <taxon>Bacteria</taxon>
        <taxon>Pseudomonadati</taxon>
        <taxon>Myxococcota</taxon>
        <taxon>Polyangia</taxon>
        <taxon>Polyangiales</taxon>
        <taxon>Polyangiaceae</taxon>
        <taxon>Chondromyces</taxon>
    </lineage>
</organism>
<feature type="transmembrane region" description="Helical" evidence="2">
    <location>
        <begin position="45"/>
        <end position="70"/>
    </location>
</feature>
<evidence type="ECO:0000256" key="1">
    <source>
        <dbReference type="ARBA" id="ARBA00008779"/>
    </source>
</evidence>
<dbReference type="Gene3D" id="3.40.720.10">
    <property type="entry name" value="Alkaline Phosphatase, subunit A"/>
    <property type="match status" value="1"/>
</dbReference>
<dbReference type="EMBL" id="ASRX01000012">
    <property type="protein sequence ID" value="EYF07079.1"/>
    <property type="molecule type" value="Genomic_DNA"/>
</dbReference>
<evidence type="ECO:0000259" key="3">
    <source>
        <dbReference type="Pfam" id="PF00884"/>
    </source>
</evidence>
<dbReference type="OrthoDB" id="9766107at2"/>
<feature type="transmembrane region" description="Helical" evidence="2">
    <location>
        <begin position="123"/>
        <end position="144"/>
    </location>
</feature>
<comment type="similarity">
    <text evidence="1">Belongs to the sulfatase family.</text>
</comment>
<protein>
    <recommendedName>
        <fullName evidence="3">Sulfatase N-terminal domain-containing protein</fullName>
    </recommendedName>
</protein>
<dbReference type="Proteomes" id="UP000019678">
    <property type="component" value="Unassembled WGS sequence"/>
</dbReference>
<feature type="transmembrane region" description="Helical" evidence="2">
    <location>
        <begin position="91"/>
        <end position="111"/>
    </location>
</feature>
<reference evidence="4 5" key="1">
    <citation type="submission" date="2013-05" db="EMBL/GenBank/DDBJ databases">
        <title>Genome assembly of Chondromyces apiculatus DSM 436.</title>
        <authorList>
            <person name="Sharma G."/>
            <person name="Khatri I."/>
            <person name="Kaur C."/>
            <person name="Mayilraj S."/>
            <person name="Subramanian S."/>
        </authorList>
    </citation>
    <scope>NUCLEOTIDE SEQUENCE [LARGE SCALE GENOMIC DNA]</scope>
    <source>
        <strain evidence="4 5">DSM 436</strain>
    </source>
</reference>
<feature type="transmembrane region" description="Helical" evidence="2">
    <location>
        <begin position="189"/>
        <end position="210"/>
    </location>
</feature>
<dbReference type="STRING" id="1192034.CAP_1010"/>
<keyword evidence="2" id="KW-1133">Transmembrane helix</keyword>
<keyword evidence="5" id="KW-1185">Reference proteome</keyword>
<evidence type="ECO:0000313" key="4">
    <source>
        <dbReference type="EMBL" id="EYF07079.1"/>
    </source>
</evidence>